<feature type="compositionally biased region" description="Polar residues" evidence="2">
    <location>
        <begin position="226"/>
        <end position="236"/>
    </location>
</feature>
<dbReference type="InterPro" id="IPR008979">
    <property type="entry name" value="Galactose-bd-like_sf"/>
</dbReference>
<dbReference type="PROSITE" id="PS50093">
    <property type="entry name" value="PKD"/>
    <property type="match status" value="1"/>
</dbReference>
<dbReference type="CDD" id="cd04084">
    <property type="entry name" value="CBM6_xylanase-like"/>
    <property type="match status" value="1"/>
</dbReference>
<keyword evidence="7" id="KW-1185">Reference proteome</keyword>
<evidence type="ECO:0000256" key="1">
    <source>
        <dbReference type="ARBA" id="ARBA00022729"/>
    </source>
</evidence>
<feature type="signal peptide" evidence="3">
    <location>
        <begin position="1"/>
        <end position="36"/>
    </location>
</feature>
<dbReference type="InterPro" id="IPR011042">
    <property type="entry name" value="6-blade_b-propeller_TolB-like"/>
</dbReference>
<dbReference type="InterPro" id="IPR006584">
    <property type="entry name" value="Cellulose-bd_IV"/>
</dbReference>
<feature type="compositionally biased region" description="Polar residues" evidence="2">
    <location>
        <begin position="521"/>
        <end position="532"/>
    </location>
</feature>
<keyword evidence="1 3" id="KW-0732">Signal</keyword>
<reference evidence="6 7" key="1">
    <citation type="submission" date="2019-03" db="EMBL/GenBank/DDBJ databases">
        <title>Genomic Encyclopedia of Type Strains, Phase IV (KMG-IV): sequencing the most valuable type-strain genomes for metagenomic binning, comparative biology and taxonomic classification.</title>
        <authorList>
            <person name="Goeker M."/>
        </authorList>
    </citation>
    <scope>NUCLEOTIDE SEQUENCE [LARGE SCALE GENOMIC DNA]</scope>
    <source>
        <strain evidence="6 7">DSM 45765</strain>
    </source>
</reference>
<dbReference type="InterPro" id="IPR035986">
    <property type="entry name" value="PKD_dom_sf"/>
</dbReference>
<evidence type="ECO:0000313" key="6">
    <source>
        <dbReference type="EMBL" id="TCP56112.1"/>
    </source>
</evidence>
<feature type="region of interest" description="Disordered" evidence="2">
    <location>
        <begin position="226"/>
        <end position="256"/>
    </location>
</feature>
<dbReference type="PANTHER" id="PTHR19328:SF75">
    <property type="entry name" value="ALDOSE SUGAR DEHYDROGENASE YLII"/>
    <property type="match status" value="1"/>
</dbReference>
<dbReference type="PANTHER" id="PTHR19328">
    <property type="entry name" value="HEDGEHOG-INTERACTING PROTEIN"/>
    <property type="match status" value="1"/>
</dbReference>
<dbReference type="Proteomes" id="UP000294911">
    <property type="component" value="Unassembled WGS sequence"/>
</dbReference>
<dbReference type="GO" id="GO:0016787">
    <property type="term" value="F:hydrolase activity"/>
    <property type="evidence" value="ECO:0007669"/>
    <property type="project" value="InterPro"/>
</dbReference>
<dbReference type="GO" id="GO:0005975">
    <property type="term" value="P:carbohydrate metabolic process"/>
    <property type="evidence" value="ECO:0007669"/>
    <property type="project" value="UniProtKB-ARBA"/>
</dbReference>
<evidence type="ECO:0000256" key="3">
    <source>
        <dbReference type="SAM" id="SignalP"/>
    </source>
</evidence>
<dbReference type="CDD" id="cd00146">
    <property type="entry name" value="PKD"/>
    <property type="match status" value="1"/>
</dbReference>
<dbReference type="InterPro" id="IPR022409">
    <property type="entry name" value="PKD/Chitinase_dom"/>
</dbReference>
<dbReference type="EMBL" id="SLXQ01000001">
    <property type="protein sequence ID" value="TCP56112.1"/>
    <property type="molecule type" value="Genomic_DNA"/>
</dbReference>
<dbReference type="InterPro" id="IPR013783">
    <property type="entry name" value="Ig-like_fold"/>
</dbReference>
<evidence type="ECO:0000256" key="2">
    <source>
        <dbReference type="SAM" id="MobiDB-lite"/>
    </source>
</evidence>
<feature type="region of interest" description="Disordered" evidence="2">
    <location>
        <begin position="521"/>
        <end position="546"/>
    </location>
</feature>
<proteinExistence type="predicted"/>
<name>A0A4R2R0G1_9PSEU</name>
<dbReference type="Pfam" id="PF06439">
    <property type="entry name" value="3keto-disac_hyd"/>
    <property type="match status" value="1"/>
</dbReference>
<feature type="chain" id="PRO_5020443549" evidence="3">
    <location>
        <begin position="37"/>
        <end position="1074"/>
    </location>
</feature>
<dbReference type="Gene3D" id="2.60.120.260">
    <property type="entry name" value="Galactose-binding domain-like"/>
    <property type="match status" value="1"/>
</dbReference>
<dbReference type="Gene3D" id="2.60.120.560">
    <property type="entry name" value="Exo-inulinase, domain 1"/>
    <property type="match status" value="1"/>
</dbReference>
<organism evidence="6 7">
    <name type="scientific">Tamaricihabitans halophyticus</name>
    <dbReference type="NCBI Taxonomy" id="1262583"/>
    <lineage>
        <taxon>Bacteria</taxon>
        <taxon>Bacillati</taxon>
        <taxon>Actinomycetota</taxon>
        <taxon>Actinomycetes</taxon>
        <taxon>Pseudonocardiales</taxon>
        <taxon>Pseudonocardiaceae</taxon>
        <taxon>Tamaricihabitans</taxon>
    </lineage>
</organism>
<evidence type="ECO:0000313" key="7">
    <source>
        <dbReference type="Proteomes" id="UP000294911"/>
    </source>
</evidence>
<feature type="region of interest" description="Disordered" evidence="2">
    <location>
        <begin position="46"/>
        <end position="66"/>
    </location>
</feature>
<dbReference type="AlphaFoldDB" id="A0A4R2R0G1"/>
<dbReference type="RefSeq" id="WP_424565414.1">
    <property type="nucleotide sequence ID" value="NZ_SLXQ01000001.1"/>
</dbReference>
<feature type="domain" description="PKD" evidence="4">
    <location>
        <begin position="521"/>
        <end position="605"/>
    </location>
</feature>
<feature type="compositionally biased region" description="Pro residues" evidence="2">
    <location>
        <begin position="858"/>
        <end position="871"/>
    </location>
</feature>
<dbReference type="Pfam" id="PF18911">
    <property type="entry name" value="PKD_4"/>
    <property type="match status" value="1"/>
</dbReference>
<feature type="region of interest" description="Disordered" evidence="2">
    <location>
        <begin position="844"/>
        <end position="895"/>
    </location>
</feature>
<feature type="compositionally biased region" description="Low complexity" evidence="2">
    <location>
        <begin position="847"/>
        <end position="857"/>
    </location>
</feature>
<protein>
    <submittedName>
        <fullName evidence="6">Glucose/arabinose dehydrogenase</fullName>
    </submittedName>
</protein>
<dbReference type="InterPro" id="IPR005084">
    <property type="entry name" value="CBM6"/>
</dbReference>
<dbReference type="SMART" id="SM00089">
    <property type="entry name" value="PKD"/>
    <property type="match status" value="1"/>
</dbReference>
<comment type="caution">
    <text evidence="6">The sequence shown here is derived from an EMBL/GenBank/DDBJ whole genome shotgun (WGS) entry which is preliminary data.</text>
</comment>
<dbReference type="InterPro" id="IPR000601">
    <property type="entry name" value="PKD_dom"/>
</dbReference>
<dbReference type="Pfam" id="PF07995">
    <property type="entry name" value="GSDH"/>
    <property type="match status" value="1"/>
</dbReference>
<sequence length="1074" mass="115441">MQRGITSGSRKPRTRLSRLGAAALALGTALATAAVAAPAAVAVPQPAEQQIGQQGARHTADEPPAESDFDQITLAKGEPSTGEPIAMAVLPDRSVLHTARDGRVMLTTPEASTTLAADIDVYTHDEDGMQGVAIDPNFAENRWVYLYYAPPLETPEGEAPEEGSSADFEPFQGYNQLARYKLTEEGTLDLASEQQILRVAADRGTCCHAGGEIDFDADGNLLLSTGDDTNPFSSDGYTPIDERENRNPAFDGQRSAANTNDLRGKLLRITVAEDGSYTVPEGNLFKPGAEGTKPEIYAMGFRNPFRFAVDHETGWIYLGDYGPDAGSANPDRGPAGMVEFNLIKEPGNYGWPYCVGDNEPYRDYDFESGNSGEPFDCAAPRNESPNNTGLTELPPAQPAWIPYDDGSVPEFGSGPESPMGGPVYRFDESIEEETKFPEYFDGKNFAYEWDRGWIKEISVGEDGSPGEIKPFFDSMDLVRPMNIEFGPDGSLYVLDYGSGYFGGAEDSALYRIDYTQGKRTPQVQLSADTTNGPAPLTAKFDPEGTNDPDGEAVEYAWDFNNDGEVDSTEQGPTEFTYTEPGSYSAKLAVTDESGLTGYASVVITVGNTAPTVEVEQPVDGGFFGFGDQVPFKVTVTDPEDGEIDCSKVTVEYILGHDNHGHPLSRETGCEGTIETPADEGHGMDANVFGVINASYTDNGAGDVPPLTGSGQNVLQPKHKQAEFFDEAEGVEVVEHEGAKGGKRVGGIDPGDWIKFEPTNLTGLTGIGYRVSSGGPGGTIDVHAGAPDGPLVHSVEVTDTGGVDQYEDLPATPIEDPGETGPLYLVFNGSGSNLFDLDMLAAEGDGVAAPPSASGAPGEEPPPAQPEPPEAPEQPKDPEQPEPVACEPTEPEDGYRALFDGTQESLANWRQAGPGEFEFQQEDCTIRSTGGMGLLWYGEEFDAYSLKLDWKMTGDDNSGVFVGFEEPGDDPWHAVNTGYEVQIDATDDPDKTTGSIYDFQSADIAKRDEALKPPGEWNSYEIVVEDQTIKVFLNEVLINEFASTDPERDLTSGFVGLQNHGDADEVHFRNVRITE</sequence>
<dbReference type="GO" id="GO:0030246">
    <property type="term" value="F:carbohydrate binding"/>
    <property type="evidence" value="ECO:0007669"/>
    <property type="project" value="InterPro"/>
</dbReference>
<dbReference type="InterPro" id="IPR011041">
    <property type="entry name" value="Quinoprot_gluc/sorb_DH_b-prop"/>
</dbReference>
<accession>A0A4R2R0G1</accession>
<gene>
    <name evidence="6" type="ORF">EV191_10152</name>
</gene>
<dbReference type="SUPFAM" id="SSF50952">
    <property type="entry name" value="Soluble quinoprotein glucose dehydrogenase"/>
    <property type="match status" value="1"/>
</dbReference>
<dbReference type="InterPro" id="IPR012938">
    <property type="entry name" value="Glc/Sorbosone_DH"/>
</dbReference>
<dbReference type="Pfam" id="PF03422">
    <property type="entry name" value="CBM_6"/>
    <property type="match status" value="1"/>
</dbReference>
<dbReference type="InterPro" id="IPR010496">
    <property type="entry name" value="AL/BT2_dom"/>
</dbReference>
<dbReference type="SMART" id="SM00606">
    <property type="entry name" value="CBD_IV"/>
    <property type="match status" value="1"/>
</dbReference>
<dbReference type="PROSITE" id="PS51175">
    <property type="entry name" value="CBM6"/>
    <property type="match status" value="1"/>
</dbReference>
<dbReference type="Gene3D" id="2.60.40.10">
    <property type="entry name" value="Immunoglobulins"/>
    <property type="match status" value="1"/>
</dbReference>
<feature type="domain" description="CBM6" evidence="5">
    <location>
        <begin position="717"/>
        <end position="842"/>
    </location>
</feature>
<dbReference type="Gene3D" id="2.120.10.30">
    <property type="entry name" value="TolB, C-terminal domain"/>
    <property type="match status" value="1"/>
</dbReference>
<dbReference type="SUPFAM" id="SSF49785">
    <property type="entry name" value="Galactose-binding domain-like"/>
    <property type="match status" value="1"/>
</dbReference>
<dbReference type="SUPFAM" id="SSF49299">
    <property type="entry name" value="PKD domain"/>
    <property type="match status" value="1"/>
</dbReference>
<evidence type="ECO:0000259" key="5">
    <source>
        <dbReference type="PROSITE" id="PS51175"/>
    </source>
</evidence>
<evidence type="ECO:0000259" key="4">
    <source>
        <dbReference type="PROSITE" id="PS50093"/>
    </source>
</evidence>